<keyword evidence="4" id="KW-1185">Reference proteome</keyword>
<evidence type="ECO:0000313" key="2">
    <source>
        <dbReference type="EMBL" id="CRK25984.1"/>
    </source>
</evidence>
<feature type="region of interest" description="Disordered" evidence="1">
    <location>
        <begin position="334"/>
        <end position="366"/>
    </location>
</feature>
<feature type="region of interest" description="Disordered" evidence="1">
    <location>
        <begin position="274"/>
        <end position="313"/>
    </location>
</feature>
<dbReference type="AlphaFoldDB" id="A0A0G4LVI2"/>
<proteinExistence type="predicted"/>
<name>A0A0G4LVI2_VERLO</name>
<evidence type="ECO:0000313" key="5">
    <source>
        <dbReference type="Proteomes" id="UP000045706"/>
    </source>
</evidence>
<dbReference type="Proteomes" id="UP000044602">
    <property type="component" value="Unassembled WGS sequence"/>
</dbReference>
<gene>
    <name evidence="2" type="ORF">BN1708_004068</name>
    <name evidence="3" type="ORF">BN1723_006035</name>
</gene>
<reference evidence="4 5" key="1">
    <citation type="submission" date="2015-05" db="EMBL/GenBank/DDBJ databases">
        <authorList>
            <person name="Fogelqvist Johan"/>
        </authorList>
    </citation>
    <scope>NUCLEOTIDE SEQUENCE [LARGE SCALE GENOMIC DNA]</scope>
    <source>
        <strain evidence="2">VL1</strain>
        <strain evidence="3">VL2</strain>
    </source>
</reference>
<dbReference type="EMBL" id="CVQI01033828">
    <property type="protein sequence ID" value="CRK44118.1"/>
    <property type="molecule type" value="Genomic_DNA"/>
</dbReference>
<feature type="compositionally biased region" description="Polar residues" evidence="1">
    <location>
        <begin position="338"/>
        <end position="366"/>
    </location>
</feature>
<feature type="region of interest" description="Disordered" evidence="1">
    <location>
        <begin position="177"/>
        <end position="201"/>
    </location>
</feature>
<evidence type="ECO:0000256" key="1">
    <source>
        <dbReference type="SAM" id="MobiDB-lite"/>
    </source>
</evidence>
<sequence length="476" mass="53710">MTRSDRFRGDAHEERLLELQRLQLQRYWPAEFHVVERNCLTMVLGVIRIHHILTAAGFQYWDAWNLAHPVLKPIAEIFRSPLKRKLAIFDENRRRILTNMVLTQQKVEKAMHAVIELHFQLLHLGRTRHITTCPDMRHNMLQRLLERYRNRADLQLESFRVEKGSRGALRVVMVASGSAHTTEGRGRETSVHSPTAEEGSRENPICLIEDDPAVLRQEHETMRESLNASNPESRYSVFTDAGFVDRDVTDADLLRLYQFDTVQRFVVIPEPEDSDFMADSRSETRSTSGPPMSTARRGTVSGPAASQTRENTRRNVCLSPQYYFSEKIENHQNHKESASFSIQEGTKADGQSTPRTSHASAILTSPLESTHTNTKLYSPIARNVIIAVTGSTCSSHGNTNNRSHLTFGTRSTPSVIETLRTGEYTSSYFENFASPHHADCSTIIIRRGDSANSGANLSGALQPSATTRAKASWRDV</sequence>
<accession>A0A0G4LVI2</accession>
<protein>
    <submittedName>
        <fullName evidence="2">Uncharacterized protein</fullName>
    </submittedName>
</protein>
<feature type="compositionally biased region" description="Polar residues" evidence="1">
    <location>
        <begin position="454"/>
        <end position="469"/>
    </location>
</feature>
<organism evidence="2 4">
    <name type="scientific">Verticillium longisporum</name>
    <name type="common">Verticillium dahliae var. longisporum</name>
    <dbReference type="NCBI Taxonomy" id="100787"/>
    <lineage>
        <taxon>Eukaryota</taxon>
        <taxon>Fungi</taxon>
        <taxon>Dikarya</taxon>
        <taxon>Ascomycota</taxon>
        <taxon>Pezizomycotina</taxon>
        <taxon>Sordariomycetes</taxon>
        <taxon>Hypocreomycetidae</taxon>
        <taxon>Glomerellales</taxon>
        <taxon>Plectosphaerellaceae</taxon>
        <taxon>Verticillium</taxon>
    </lineage>
</organism>
<feature type="region of interest" description="Disordered" evidence="1">
    <location>
        <begin position="454"/>
        <end position="476"/>
    </location>
</feature>
<dbReference type="Proteomes" id="UP000045706">
    <property type="component" value="Unassembled WGS sequence"/>
</dbReference>
<evidence type="ECO:0000313" key="4">
    <source>
        <dbReference type="Proteomes" id="UP000044602"/>
    </source>
</evidence>
<dbReference type="EMBL" id="CVQH01020001">
    <property type="protein sequence ID" value="CRK25984.1"/>
    <property type="molecule type" value="Genomic_DNA"/>
</dbReference>
<evidence type="ECO:0000313" key="3">
    <source>
        <dbReference type="EMBL" id="CRK44118.1"/>
    </source>
</evidence>